<reference evidence="9 10" key="1">
    <citation type="submission" date="2016-10" db="EMBL/GenBank/DDBJ databases">
        <authorList>
            <person name="de Groot N.N."/>
        </authorList>
    </citation>
    <scope>NUCLEOTIDE SEQUENCE [LARGE SCALE GENOMIC DNA]</scope>
    <source>
        <strain evidence="9 10">CGMCC 1.5012</strain>
    </source>
</reference>
<dbReference type="NCBIfam" id="NF007252">
    <property type="entry name" value="PRK09699.1"/>
    <property type="match status" value="1"/>
</dbReference>
<evidence type="ECO:0000313" key="9">
    <source>
        <dbReference type="EMBL" id="SDO12309.1"/>
    </source>
</evidence>
<feature type="transmembrane region" description="Helical" evidence="8">
    <location>
        <begin position="166"/>
        <end position="187"/>
    </location>
</feature>
<name>A0A1H0GZJ9_9FIRM</name>
<feature type="transmembrane region" description="Helical" evidence="8">
    <location>
        <begin position="217"/>
        <end position="238"/>
    </location>
</feature>
<dbReference type="GO" id="GO:0022857">
    <property type="term" value="F:transmembrane transporter activity"/>
    <property type="evidence" value="ECO:0007669"/>
    <property type="project" value="InterPro"/>
</dbReference>
<dbReference type="PANTHER" id="PTHR32196">
    <property type="entry name" value="ABC TRANSPORTER PERMEASE PROTEIN YPHD-RELATED-RELATED"/>
    <property type="match status" value="1"/>
</dbReference>
<dbReference type="PANTHER" id="PTHR32196:SF21">
    <property type="entry name" value="ABC TRANSPORTER PERMEASE PROTEIN YPHD-RELATED"/>
    <property type="match status" value="1"/>
</dbReference>
<keyword evidence="7 8" id="KW-0472">Membrane</keyword>
<keyword evidence="4" id="KW-0997">Cell inner membrane</keyword>
<keyword evidence="6 8" id="KW-1133">Transmembrane helix</keyword>
<evidence type="ECO:0000256" key="1">
    <source>
        <dbReference type="ARBA" id="ARBA00004651"/>
    </source>
</evidence>
<gene>
    <name evidence="9" type="ORF">SAMN05192585_1588</name>
</gene>
<organism evidence="9 10">
    <name type="scientific">Acetanaerobacterium elongatum</name>
    <dbReference type="NCBI Taxonomy" id="258515"/>
    <lineage>
        <taxon>Bacteria</taxon>
        <taxon>Bacillati</taxon>
        <taxon>Bacillota</taxon>
        <taxon>Clostridia</taxon>
        <taxon>Eubacteriales</taxon>
        <taxon>Oscillospiraceae</taxon>
        <taxon>Acetanaerobacterium</taxon>
    </lineage>
</organism>
<feature type="transmembrane region" description="Helical" evidence="8">
    <location>
        <begin position="297"/>
        <end position="317"/>
    </location>
</feature>
<dbReference type="CDD" id="cd06579">
    <property type="entry name" value="TM_PBP1_transp_AraH_like"/>
    <property type="match status" value="1"/>
</dbReference>
<evidence type="ECO:0000256" key="2">
    <source>
        <dbReference type="ARBA" id="ARBA00022448"/>
    </source>
</evidence>
<feature type="transmembrane region" description="Helical" evidence="8">
    <location>
        <begin position="271"/>
        <end position="291"/>
    </location>
</feature>
<comment type="subcellular location">
    <subcellularLocation>
        <location evidence="1">Cell membrane</location>
        <topology evidence="1">Multi-pass membrane protein</topology>
    </subcellularLocation>
</comment>
<protein>
    <submittedName>
        <fullName evidence="9">Allose ABC transporter membrane protein</fullName>
    </submittedName>
</protein>
<dbReference type="OrthoDB" id="9813906at2"/>
<sequence>MEQTQNRSGLSFNAIWQRYGTMGILLLLLAILAILRPGSIFSTESIPQILTQSSVNILIALGEFFAILIAGIDLSVGAVTALSGMMTAKLMIAGLPPAAAVILGVLFGSFLGFINGSLVNATGLHPFIITLGTDAIFRGVTLITSNARSVFGFPASFTVGISSSVIGVPIPVIIALITAVVLGFFTVKTKAGRNIYALGGNQQAAWFSGINVKLHTLLVFIISGTCAGIAGVVLLGRVGAAEPGAASGFSTYAIAATIIGGTSFFGGKGKIFGVVMGGLIIGVINYGMNILTVSSSYQQIVMGVLIIISVFLDKLLATKK</sequence>
<dbReference type="AlphaFoldDB" id="A0A1H0GZJ9"/>
<keyword evidence="5 8" id="KW-0812">Transmembrane</keyword>
<evidence type="ECO:0000256" key="7">
    <source>
        <dbReference type="ARBA" id="ARBA00023136"/>
    </source>
</evidence>
<dbReference type="GO" id="GO:0005886">
    <property type="term" value="C:plasma membrane"/>
    <property type="evidence" value="ECO:0007669"/>
    <property type="project" value="UniProtKB-SubCell"/>
</dbReference>
<keyword evidence="10" id="KW-1185">Reference proteome</keyword>
<evidence type="ECO:0000313" key="10">
    <source>
        <dbReference type="Proteomes" id="UP000199182"/>
    </source>
</evidence>
<proteinExistence type="predicted"/>
<dbReference type="STRING" id="258515.SAMN05192585_1588"/>
<evidence type="ECO:0000256" key="4">
    <source>
        <dbReference type="ARBA" id="ARBA00022519"/>
    </source>
</evidence>
<dbReference type="Proteomes" id="UP000199182">
    <property type="component" value="Unassembled WGS sequence"/>
</dbReference>
<dbReference type="EMBL" id="FNID01000058">
    <property type="protein sequence ID" value="SDO12309.1"/>
    <property type="molecule type" value="Genomic_DNA"/>
</dbReference>
<evidence type="ECO:0000256" key="8">
    <source>
        <dbReference type="SAM" id="Phobius"/>
    </source>
</evidence>
<dbReference type="InterPro" id="IPR001851">
    <property type="entry name" value="ABC_transp_permease"/>
</dbReference>
<evidence type="ECO:0000256" key="5">
    <source>
        <dbReference type="ARBA" id="ARBA00022692"/>
    </source>
</evidence>
<keyword evidence="2" id="KW-0813">Transport</keyword>
<dbReference type="RefSeq" id="WP_092643654.1">
    <property type="nucleotide sequence ID" value="NZ_FNID01000058.1"/>
</dbReference>
<feature type="transmembrane region" description="Helical" evidence="8">
    <location>
        <begin position="58"/>
        <end position="82"/>
    </location>
</feature>
<feature type="transmembrane region" description="Helical" evidence="8">
    <location>
        <begin position="244"/>
        <end position="264"/>
    </location>
</feature>
<evidence type="ECO:0000256" key="3">
    <source>
        <dbReference type="ARBA" id="ARBA00022475"/>
    </source>
</evidence>
<accession>A0A1H0GZJ9</accession>
<feature type="transmembrane region" description="Helical" evidence="8">
    <location>
        <begin position="94"/>
        <end position="114"/>
    </location>
</feature>
<evidence type="ECO:0000256" key="6">
    <source>
        <dbReference type="ARBA" id="ARBA00022989"/>
    </source>
</evidence>
<dbReference type="Pfam" id="PF02653">
    <property type="entry name" value="BPD_transp_2"/>
    <property type="match status" value="1"/>
</dbReference>
<keyword evidence="3" id="KW-1003">Cell membrane</keyword>